<feature type="non-terminal residue" evidence="1">
    <location>
        <position position="1"/>
    </location>
</feature>
<feature type="non-terminal residue" evidence="1">
    <location>
        <position position="277"/>
    </location>
</feature>
<accession>A0ACB8SE95</accession>
<protein>
    <submittedName>
        <fullName evidence="1">Ribonuclease H-like protein</fullName>
    </submittedName>
</protein>
<reference evidence="1" key="1">
    <citation type="submission" date="2021-03" db="EMBL/GenBank/DDBJ databases">
        <authorList>
            <consortium name="DOE Joint Genome Institute"/>
            <person name="Ahrendt S."/>
            <person name="Looney B.P."/>
            <person name="Miyauchi S."/>
            <person name="Morin E."/>
            <person name="Drula E."/>
            <person name="Courty P.E."/>
            <person name="Chicoki N."/>
            <person name="Fauchery L."/>
            <person name="Kohler A."/>
            <person name="Kuo A."/>
            <person name="Labutti K."/>
            <person name="Pangilinan J."/>
            <person name="Lipzen A."/>
            <person name="Riley R."/>
            <person name="Andreopoulos W."/>
            <person name="He G."/>
            <person name="Johnson J."/>
            <person name="Barry K.W."/>
            <person name="Grigoriev I.V."/>
            <person name="Nagy L."/>
            <person name="Hibbett D."/>
            <person name="Henrissat B."/>
            <person name="Matheny P.B."/>
            <person name="Labbe J."/>
            <person name="Martin F."/>
        </authorList>
    </citation>
    <scope>NUCLEOTIDE SEQUENCE</scope>
    <source>
        <strain evidence="1">HHB10654</strain>
    </source>
</reference>
<reference evidence="1" key="2">
    <citation type="journal article" date="2022" name="New Phytol.">
        <title>Evolutionary transition to the ectomycorrhizal habit in the genomes of a hyperdiverse lineage of mushroom-forming fungi.</title>
        <authorList>
            <person name="Looney B."/>
            <person name="Miyauchi S."/>
            <person name="Morin E."/>
            <person name="Drula E."/>
            <person name="Courty P.E."/>
            <person name="Kohler A."/>
            <person name="Kuo A."/>
            <person name="LaButti K."/>
            <person name="Pangilinan J."/>
            <person name="Lipzen A."/>
            <person name="Riley R."/>
            <person name="Andreopoulos W."/>
            <person name="He G."/>
            <person name="Johnson J."/>
            <person name="Nolan M."/>
            <person name="Tritt A."/>
            <person name="Barry K.W."/>
            <person name="Grigoriev I.V."/>
            <person name="Nagy L.G."/>
            <person name="Hibbett D."/>
            <person name="Henrissat B."/>
            <person name="Matheny P.B."/>
            <person name="Labbe J."/>
            <person name="Martin F.M."/>
        </authorList>
    </citation>
    <scope>NUCLEOTIDE SEQUENCE</scope>
    <source>
        <strain evidence="1">HHB10654</strain>
    </source>
</reference>
<name>A0ACB8SE95_9AGAM</name>
<dbReference type="EMBL" id="MU277349">
    <property type="protein sequence ID" value="KAI0054770.1"/>
    <property type="molecule type" value="Genomic_DNA"/>
</dbReference>
<keyword evidence="2" id="KW-1185">Reference proteome</keyword>
<comment type="caution">
    <text evidence="1">The sequence shown here is derived from an EMBL/GenBank/DDBJ whole genome shotgun (WGS) entry which is preliminary data.</text>
</comment>
<gene>
    <name evidence="1" type="ORF">BV25DRAFT_1775950</name>
</gene>
<organism evidence="1 2">
    <name type="scientific">Artomyces pyxidatus</name>
    <dbReference type="NCBI Taxonomy" id="48021"/>
    <lineage>
        <taxon>Eukaryota</taxon>
        <taxon>Fungi</taxon>
        <taxon>Dikarya</taxon>
        <taxon>Basidiomycota</taxon>
        <taxon>Agaricomycotina</taxon>
        <taxon>Agaricomycetes</taxon>
        <taxon>Russulales</taxon>
        <taxon>Auriscalpiaceae</taxon>
        <taxon>Artomyces</taxon>
    </lineage>
</organism>
<dbReference type="Proteomes" id="UP000814140">
    <property type="component" value="Unassembled WGS sequence"/>
</dbReference>
<evidence type="ECO:0000313" key="2">
    <source>
        <dbReference type="Proteomes" id="UP000814140"/>
    </source>
</evidence>
<proteinExistence type="predicted"/>
<evidence type="ECO:0000313" key="1">
    <source>
        <dbReference type="EMBL" id="KAI0054770.1"/>
    </source>
</evidence>
<sequence>NRSVRVPGALQSNQVGEIVAVMLAAQDAPDHIPTTIQSDSKYTIDGLTVHLRDWEDRGWIGIANSEFFKAAAFHLKRRSSQIGFQWVKGHNNTLGNERADQHAGLGARKITPDTIDTSIAEEYDLQGAKLSRITQSLAYLGIRERAPIPHRQGTLIRLDAARHALHTFSGSLESDSTLWASCRHPDIRATIQQFLFRALHRTQKIGEYWQPVLGFEHRAQCPACDNETETLEHILYDCDDPTASLIWRLAKDLWPHGNDKWPQNHLGIILACGKLSV</sequence>